<feature type="transmembrane region" description="Helical" evidence="14">
    <location>
        <begin position="211"/>
        <end position="231"/>
    </location>
</feature>
<keyword evidence="11 14" id="KW-1133">Transmembrane helix</keyword>
<keyword evidence="8 14" id="KW-0812">Transmembrane</keyword>
<evidence type="ECO:0000313" key="17">
    <source>
        <dbReference type="Proteomes" id="UP000028547"/>
    </source>
</evidence>
<evidence type="ECO:0000256" key="13">
    <source>
        <dbReference type="ARBA" id="ARBA00023211"/>
    </source>
</evidence>
<dbReference type="GO" id="GO:0046872">
    <property type="term" value="F:metal ion binding"/>
    <property type="evidence" value="ECO:0007669"/>
    <property type="project" value="UniProtKB-KW"/>
</dbReference>
<feature type="transmembrane region" description="Helical" evidence="14">
    <location>
        <begin position="112"/>
        <end position="133"/>
    </location>
</feature>
<keyword evidence="9" id="KW-0479">Metal-binding</keyword>
<dbReference type="PANTHER" id="PTHR13872">
    <property type="entry name" value="DOLICHYL-DIPHOSPHOOLIGOSACCHARIDE--PROTEIN GLYCOSYLTRANSFERASE SUBUNIT"/>
    <property type="match status" value="1"/>
</dbReference>
<evidence type="ECO:0000256" key="4">
    <source>
        <dbReference type="ARBA" id="ARBA00004922"/>
    </source>
</evidence>
<comment type="pathway">
    <text evidence="4">Protein modification; protein glycosylation.</text>
</comment>
<dbReference type="Gene3D" id="3.40.50.12610">
    <property type="match status" value="1"/>
</dbReference>
<keyword evidence="13" id="KW-0464">Manganese</keyword>
<dbReference type="GO" id="GO:0016020">
    <property type="term" value="C:membrane"/>
    <property type="evidence" value="ECO:0007669"/>
    <property type="project" value="InterPro"/>
</dbReference>
<evidence type="ECO:0000256" key="6">
    <source>
        <dbReference type="ARBA" id="ARBA00022676"/>
    </source>
</evidence>
<evidence type="ECO:0000256" key="3">
    <source>
        <dbReference type="ARBA" id="ARBA00004127"/>
    </source>
</evidence>
<dbReference type="PANTHER" id="PTHR13872:SF1">
    <property type="entry name" value="DOLICHYL-DIPHOSPHOOLIGOSACCHARIDE--PROTEIN GLYCOSYLTRANSFERASE SUBUNIT STT3B"/>
    <property type="match status" value="1"/>
</dbReference>
<dbReference type="InterPro" id="IPR041154">
    <property type="entry name" value="AglB_P1"/>
</dbReference>
<feature type="transmembrane region" description="Helical" evidence="14">
    <location>
        <begin position="270"/>
        <end position="291"/>
    </location>
</feature>
<name>A0A084SGT4_9BACT</name>
<comment type="cofactor">
    <cofactor evidence="1">
        <name>Mn(2+)</name>
        <dbReference type="ChEBI" id="CHEBI:29035"/>
    </cofactor>
</comment>
<evidence type="ECO:0000256" key="7">
    <source>
        <dbReference type="ARBA" id="ARBA00022679"/>
    </source>
</evidence>
<dbReference type="InterPro" id="IPR003674">
    <property type="entry name" value="Oligo_trans_STT3"/>
</dbReference>
<evidence type="ECO:0000256" key="9">
    <source>
        <dbReference type="ARBA" id="ARBA00022723"/>
    </source>
</evidence>
<feature type="transmembrane region" description="Helical" evidence="14">
    <location>
        <begin position="177"/>
        <end position="199"/>
    </location>
</feature>
<evidence type="ECO:0000256" key="8">
    <source>
        <dbReference type="ARBA" id="ARBA00022692"/>
    </source>
</evidence>
<evidence type="ECO:0000259" key="15">
    <source>
        <dbReference type="Pfam" id="PF18079"/>
    </source>
</evidence>
<evidence type="ECO:0000313" key="16">
    <source>
        <dbReference type="EMBL" id="KFA87669.1"/>
    </source>
</evidence>
<protein>
    <submittedName>
        <fullName evidence="16">Peptide transporter</fullName>
    </submittedName>
</protein>
<comment type="caution">
    <text evidence="16">The sequence shown here is derived from an EMBL/GenBank/DDBJ whole genome shotgun (WGS) entry which is preliminary data.</text>
</comment>
<dbReference type="GO" id="GO:0004576">
    <property type="term" value="F:oligosaccharyl transferase activity"/>
    <property type="evidence" value="ECO:0007669"/>
    <property type="project" value="InterPro"/>
</dbReference>
<dbReference type="AlphaFoldDB" id="A0A084SGT4"/>
<keyword evidence="10" id="KW-0460">Magnesium</keyword>
<dbReference type="Gene3D" id="2.60.40.3390">
    <property type="match status" value="1"/>
</dbReference>
<dbReference type="Pfam" id="PF18079">
    <property type="entry name" value="AglB_L1"/>
    <property type="match status" value="1"/>
</dbReference>
<feature type="transmembrane region" description="Helical" evidence="14">
    <location>
        <begin position="347"/>
        <end position="365"/>
    </location>
</feature>
<sequence length="681" mass="72200">MLALALAARTADWRNVLGGGSVELVPTDSHYYIRFARLQQLAFPRFEPFDPYINHPTGASIIWPPLHTWGVALFLAPGSGQPERTAAWVGPVVSLLELGLLSLLIRRWWGRGVALGTLALLALVPAGVMAGTLGTADHHVHEPTLAALCALLLGRALGQRSVLLGAVTGAVLGLAPLFTTSGFVLLPGLAASLPLAAWLSRDTPGPGVGRVGLSMGLGAAAVLALGVLLFGEPASLTYYGLTSFQPLLALALIAGASGLATLLERHRGWILQLGLALPCALPLVPELVRAFQHLLLGDPLLAVVMESIPLWKDPDFARELLGPVLLLLPVALVAAGVRLWREREVSLAPVFLGALSLTAASLLQARFTQALVGSAAWLIASSLGGVLRGLRPLPQRASVAVLALVGLPLLGEAVPLPRSTEPGAIAPVRSTLTWMREHTPPPSPPWDVRVHPAWGVIAQYDMGHLLVLWAERPAVATPFSQVPVHQRANARAAAVLGATTEEEAYALARELTARYLLLTPFNELLGRPGQSLDGTISPWLHEHAGLATGERAASAHFRLVHDSAESRRKKPGLPYARLFEVVPGAVLRGRCGPHAPVTAVLELETARGQTLRYEPRTTTGPDGSFALRVAYPTTRDTREADVLARSPYHLECPGGGGTALVSEQAVREGHEVEVAVDLTVR</sequence>
<dbReference type="GO" id="GO:0012505">
    <property type="term" value="C:endomembrane system"/>
    <property type="evidence" value="ECO:0007669"/>
    <property type="project" value="UniProtKB-SubCell"/>
</dbReference>
<evidence type="ECO:0000256" key="10">
    <source>
        <dbReference type="ARBA" id="ARBA00022842"/>
    </source>
</evidence>
<comment type="cofactor">
    <cofactor evidence="2">
        <name>Mg(2+)</name>
        <dbReference type="ChEBI" id="CHEBI:18420"/>
    </cofactor>
</comment>
<proteinExistence type="inferred from homology"/>
<evidence type="ECO:0000256" key="14">
    <source>
        <dbReference type="SAM" id="Phobius"/>
    </source>
</evidence>
<reference evidence="16 17" key="1">
    <citation type="submission" date="2014-07" db="EMBL/GenBank/DDBJ databases">
        <title>Draft Genome Sequence of Gephyronic Acid Producer, Cystobacter violaceus Strain Cb vi76.</title>
        <authorList>
            <person name="Stevens D.C."/>
            <person name="Young J."/>
            <person name="Carmichael R."/>
            <person name="Tan J."/>
            <person name="Taylor R.E."/>
        </authorList>
    </citation>
    <scope>NUCLEOTIDE SEQUENCE [LARGE SCALE GENOMIC DNA]</scope>
    <source>
        <strain evidence="16 17">Cb vi76</strain>
    </source>
</reference>
<organism evidence="16 17">
    <name type="scientific">Archangium violaceum Cb vi76</name>
    <dbReference type="NCBI Taxonomy" id="1406225"/>
    <lineage>
        <taxon>Bacteria</taxon>
        <taxon>Pseudomonadati</taxon>
        <taxon>Myxococcota</taxon>
        <taxon>Myxococcia</taxon>
        <taxon>Myxococcales</taxon>
        <taxon>Cystobacterineae</taxon>
        <taxon>Archangiaceae</taxon>
        <taxon>Archangium</taxon>
    </lineage>
</organism>
<accession>A0A084SGT4</accession>
<feature type="transmembrane region" description="Helical" evidence="14">
    <location>
        <begin position="320"/>
        <end position="340"/>
    </location>
</feature>
<evidence type="ECO:0000256" key="11">
    <source>
        <dbReference type="ARBA" id="ARBA00022989"/>
    </source>
</evidence>
<keyword evidence="12 14" id="KW-0472">Membrane</keyword>
<evidence type="ECO:0000256" key="1">
    <source>
        <dbReference type="ARBA" id="ARBA00001936"/>
    </source>
</evidence>
<keyword evidence="6" id="KW-0328">Glycosyltransferase</keyword>
<evidence type="ECO:0000256" key="5">
    <source>
        <dbReference type="ARBA" id="ARBA00010810"/>
    </source>
</evidence>
<gene>
    <name evidence="16" type="ORF">Q664_46110</name>
</gene>
<dbReference type="UniPathway" id="UPA00378"/>
<keyword evidence="7" id="KW-0808">Transferase</keyword>
<feature type="transmembrane region" description="Helical" evidence="14">
    <location>
        <begin position="85"/>
        <end position="105"/>
    </location>
</feature>
<dbReference type="RefSeq" id="WP_043411438.1">
    <property type="nucleotide sequence ID" value="NZ_JPMI01000352.1"/>
</dbReference>
<comment type="similarity">
    <text evidence="5">Belongs to the STT3 family.</text>
</comment>
<evidence type="ECO:0000256" key="12">
    <source>
        <dbReference type="ARBA" id="ARBA00023136"/>
    </source>
</evidence>
<dbReference type="EMBL" id="JPMI01000352">
    <property type="protein sequence ID" value="KFA87669.1"/>
    <property type="molecule type" value="Genomic_DNA"/>
</dbReference>
<dbReference type="Proteomes" id="UP000028547">
    <property type="component" value="Unassembled WGS sequence"/>
</dbReference>
<evidence type="ECO:0000256" key="2">
    <source>
        <dbReference type="ARBA" id="ARBA00001946"/>
    </source>
</evidence>
<comment type="subcellular location">
    <subcellularLocation>
        <location evidence="3">Endomembrane system</location>
        <topology evidence="3">Multi-pass membrane protein</topology>
    </subcellularLocation>
</comment>
<feature type="transmembrane region" description="Helical" evidence="14">
    <location>
        <begin position="243"/>
        <end position="263"/>
    </location>
</feature>
<feature type="domain" description="Archaeal glycosylation protein B peripheral" evidence="15">
    <location>
        <begin position="584"/>
        <end position="672"/>
    </location>
</feature>